<dbReference type="Proteomes" id="UP001472677">
    <property type="component" value="Unassembled WGS sequence"/>
</dbReference>
<accession>A0ABR2B497</accession>
<keyword evidence="3" id="KW-1185">Reference proteome</keyword>
<evidence type="ECO:0000313" key="1">
    <source>
        <dbReference type="EMBL" id="KAK8501654.1"/>
    </source>
</evidence>
<sequence>MKQKEIQTLKEQIGMLEAGYTPQPLSEEDLFQSIRRGPSPQAQPSLFPDYQQGVVTSQSSLFGTTVTEQKKPTTYEIYQLIKKQ</sequence>
<evidence type="ECO:0000313" key="3">
    <source>
        <dbReference type="Proteomes" id="UP001472677"/>
    </source>
</evidence>
<name>A0ABR2B497_9ROSI</name>
<proteinExistence type="predicted"/>
<gene>
    <name evidence="1" type="ORF">V6N12_002392</name>
    <name evidence="2" type="ORF">V6N12_002399</name>
</gene>
<dbReference type="EMBL" id="JBBPBM010000182">
    <property type="protein sequence ID" value="KAK8501654.1"/>
    <property type="molecule type" value="Genomic_DNA"/>
</dbReference>
<reference evidence="2 3" key="1">
    <citation type="journal article" date="2024" name="G3 (Bethesda)">
        <title>Genome assembly of Hibiscus sabdariffa L. provides insights into metabolisms of medicinal natural products.</title>
        <authorList>
            <person name="Kim T."/>
        </authorList>
    </citation>
    <scope>NUCLEOTIDE SEQUENCE [LARGE SCALE GENOMIC DNA]</scope>
    <source>
        <strain evidence="2">TK-2024</strain>
        <tissue evidence="2">Old leaves</tissue>
    </source>
</reference>
<protein>
    <submittedName>
        <fullName evidence="2">Uncharacterized protein</fullName>
    </submittedName>
</protein>
<organism evidence="2 3">
    <name type="scientific">Hibiscus sabdariffa</name>
    <name type="common">roselle</name>
    <dbReference type="NCBI Taxonomy" id="183260"/>
    <lineage>
        <taxon>Eukaryota</taxon>
        <taxon>Viridiplantae</taxon>
        <taxon>Streptophyta</taxon>
        <taxon>Embryophyta</taxon>
        <taxon>Tracheophyta</taxon>
        <taxon>Spermatophyta</taxon>
        <taxon>Magnoliopsida</taxon>
        <taxon>eudicotyledons</taxon>
        <taxon>Gunneridae</taxon>
        <taxon>Pentapetalae</taxon>
        <taxon>rosids</taxon>
        <taxon>malvids</taxon>
        <taxon>Malvales</taxon>
        <taxon>Malvaceae</taxon>
        <taxon>Malvoideae</taxon>
        <taxon>Hibiscus</taxon>
    </lineage>
</organism>
<dbReference type="EMBL" id="JBBPBM010000182">
    <property type="protein sequence ID" value="KAK8501661.1"/>
    <property type="molecule type" value="Genomic_DNA"/>
</dbReference>
<comment type="caution">
    <text evidence="2">The sequence shown here is derived from an EMBL/GenBank/DDBJ whole genome shotgun (WGS) entry which is preliminary data.</text>
</comment>
<evidence type="ECO:0000313" key="2">
    <source>
        <dbReference type="EMBL" id="KAK8501661.1"/>
    </source>
</evidence>